<feature type="domain" description="Neuraminidase-like" evidence="1">
    <location>
        <begin position="168"/>
        <end position="295"/>
    </location>
</feature>
<evidence type="ECO:0000259" key="1">
    <source>
        <dbReference type="Pfam" id="PF18413"/>
    </source>
</evidence>
<feature type="domain" description="ABC toxin N-terminal" evidence="2">
    <location>
        <begin position="8"/>
        <end position="137"/>
    </location>
</feature>
<dbReference type="InterPro" id="IPR046839">
    <property type="entry name" value="ABC_toxin_N"/>
</dbReference>
<organism evidence="3">
    <name type="scientific">Salmonella houtenae</name>
    <dbReference type="NCBI Taxonomy" id="59205"/>
    <lineage>
        <taxon>Bacteria</taxon>
        <taxon>Pseudomonadati</taxon>
        <taxon>Pseudomonadota</taxon>
        <taxon>Gammaproteobacteria</taxon>
        <taxon>Enterobacterales</taxon>
        <taxon>Enterobacteriaceae</taxon>
        <taxon>Salmonella</taxon>
    </lineage>
</organism>
<evidence type="ECO:0000313" key="3">
    <source>
        <dbReference type="EMBL" id="HAC6967966.1"/>
    </source>
</evidence>
<dbReference type="InterPro" id="IPR041079">
    <property type="entry name" value="Neuraminidase-like"/>
</dbReference>
<protein>
    <submittedName>
        <fullName evidence="3">Uncharacterized protein</fullName>
    </submittedName>
</protein>
<reference evidence="3" key="2">
    <citation type="submission" date="2018-07" db="EMBL/GenBank/DDBJ databases">
        <authorList>
            <consortium name="NCBI Pathogen Detection Project"/>
        </authorList>
    </citation>
    <scope>NUCLEOTIDE SEQUENCE</scope>
    <source>
        <strain evidence="3">13-4592</strain>
    </source>
</reference>
<comment type="caution">
    <text evidence="3">The sequence shown here is derived from an EMBL/GenBank/DDBJ whole genome shotgun (WGS) entry which is preliminary data.</text>
</comment>
<proteinExistence type="predicted"/>
<reference evidence="3" key="1">
    <citation type="journal article" date="2018" name="Genome Biol.">
        <title>SKESA: strategic k-mer extension for scrupulous assemblies.</title>
        <authorList>
            <person name="Souvorov A."/>
            <person name="Agarwala R."/>
            <person name="Lipman D.J."/>
        </authorList>
    </citation>
    <scope>NUCLEOTIDE SEQUENCE</scope>
    <source>
        <strain evidence="3">13-4592</strain>
    </source>
</reference>
<dbReference type="AlphaFoldDB" id="A0A702LLN4"/>
<accession>A0A702LLN4</accession>
<dbReference type="Pfam" id="PF18413">
    <property type="entry name" value="Neuraminidase"/>
    <property type="match status" value="1"/>
</dbReference>
<evidence type="ECO:0000259" key="2">
    <source>
        <dbReference type="Pfam" id="PF20220"/>
    </source>
</evidence>
<name>A0A702LLN4_SALHO</name>
<feature type="non-terminal residue" evidence="3">
    <location>
        <position position="455"/>
    </location>
</feature>
<gene>
    <name evidence="3" type="ORF">G0D66_22515</name>
</gene>
<dbReference type="Pfam" id="PF20220">
    <property type="entry name" value="ABC_toxin_N"/>
    <property type="match status" value="1"/>
</dbReference>
<sequence length="455" mass="51332">MATTISSELNQGYRNALLSYYLGQYVPNSGNDNLTSLVQTPEDVYEYLLIDPLVNNDVQTSRVAQAMSSIQQYINGIVLNMEPGYSTQMLDADKITQWNNGGNQYAIWGGYVELDTYPEDYIDPTLRKNKTEYFSDLQNALGQNSLNEDNIEQAVQVYLNDFETVANLDMVSGFIDGNVVDKDKYYLIGRTKNSPADYYWRTLDMSQNAHNAVALGAWSEWKKIDVNINIDVMVGTLRPMVFNNRLYIVWYEKTTSSTSDGSSNIVNIKMYSANIQFDGSWSAPQIIYNISSDVDPMYEELFQATDYMTVALANGSINYETFNAIFALYAETSEDQDSMYTSLSAVMDPWGNIEQENYVNSDDIFSFFAGDENQKYIQFNISGNGISVTTLISSDLVNDDFKGEMQGFMPSGGDVSASVDNENGTLTLRLNNAINIFQFQTIQSDYNKKYNDNNQ</sequence>
<dbReference type="EMBL" id="DAAMJW010000088">
    <property type="protein sequence ID" value="HAC6967966.1"/>
    <property type="molecule type" value="Genomic_DNA"/>
</dbReference>